<evidence type="ECO:0000313" key="2">
    <source>
        <dbReference type="EMBL" id="GFD17534.1"/>
    </source>
</evidence>
<feature type="non-terminal residue" evidence="2">
    <location>
        <position position="198"/>
    </location>
</feature>
<protein>
    <submittedName>
        <fullName evidence="2">Retrotransposon protein, putative, Ty1-copia subclass</fullName>
    </submittedName>
</protein>
<evidence type="ECO:0000259" key="1">
    <source>
        <dbReference type="Pfam" id="PF07727"/>
    </source>
</evidence>
<name>A0A699UCT2_TANCI</name>
<dbReference type="EMBL" id="BKCJ011300973">
    <property type="protein sequence ID" value="GFD17534.1"/>
    <property type="molecule type" value="Genomic_DNA"/>
</dbReference>
<feature type="non-terminal residue" evidence="2">
    <location>
        <position position="1"/>
    </location>
</feature>
<dbReference type="AlphaFoldDB" id="A0A699UCT2"/>
<gene>
    <name evidence="2" type="ORF">Tci_889503</name>
</gene>
<organism evidence="2">
    <name type="scientific">Tanacetum cinerariifolium</name>
    <name type="common">Dalmatian daisy</name>
    <name type="synonym">Chrysanthemum cinerariifolium</name>
    <dbReference type="NCBI Taxonomy" id="118510"/>
    <lineage>
        <taxon>Eukaryota</taxon>
        <taxon>Viridiplantae</taxon>
        <taxon>Streptophyta</taxon>
        <taxon>Embryophyta</taxon>
        <taxon>Tracheophyta</taxon>
        <taxon>Spermatophyta</taxon>
        <taxon>Magnoliopsida</taxon>
        <taxon>eudicotyledons</taxon>
        <taxon>Gunneridae</taxon>
        <taxon>Pentapetalae</taxon>
        <taxon>asterids</taxon>
        <taxon>campanulids</taxon>
        <taxon>Asterales</taxon>
        <taxon>Asteraceae</taxon>
        <taxon>Asteroideae</taxon>
        <taxon>Anthemideae</taxon>
        <taxon>Anthemidinae</taxon>
        <taxon>Tanacetum</taxon>
    </lineage>
</organism>
<accession>A0A699UCT2</accession>
<reference evidence="2" key="1">
    <citation type="journal article" date="2019" name="Sci. Rep.">
        <title>Draft genome of Tanacetum cinerariifolium, the natural source of mosquito coil.</title>
        <authorList>
            <person name="Yamashiro T."/>
            <person name="Shiraishi A."/>
            <person name="Satake H."/>
            <person name="Nakayama K."/>
        </authorList>
    </citation>
    <scope>NUCLEOTIDE SEQUENCE</scope>
</reference>
<dbReference type="Pfam" id="PF07727">
    <property type="entry name" value="RVT_2"/>
    <property type="match status" value="1"/>
</dbReference>
<dbReference type="InterPro" id="IPR013103">
    <property type="entry name" value="RVT_2"/>
</dbReference>
<feature type="domain" description="Reverse transcriptase Ty1/copia-type" evidence="1">
    <location>
        <begin position="48"/>
        <end position="169"/>
    </location>
</feature>
<comment type="caution">
    <text evidence="2">The sequence shown here is derived from an EMBL/GenBank/DDBJ whole genome shotgun (WGS) entry which is preliminary data.</text>
</comment>
<sequence length="198" mass="23081">FYIEEEKISDSKLSELDEAPNYKEAMASPEATKWKEAMKSKIRSMYDNQVWNLVDTTPGLKTMGCKWIFKKKTHIDGKVHMYEARLVTKGYTQTHMIDYEETFSPVAKIKLIRIMLAIDAFHDYEIWKMDVKTAFLNRKLAEDVFMAQPEGSKNAKYPKRVCKLQKPIYLNRLLVARISASMRKSHSLDFLEAKMSPV</sequence>
<proteinExistence type="predicted"/>